<protein>
    <submittedName>
        <fullName evidence="1">Uncharacterized protein</fullName>
    </submittedName>
</protein>
<dbReference type="AlphaFoldDB" id="A0AAV1YPZ8"/>
<accession>A0AAV1YPZ8</accession>
<dbReference type="Proteomes" id="UP001497382">
    <property type="component" value="Unassembled WGS sequence"/>
</dbReference>
<gene>
    <name evidence="1" type="ORF">LARSCL_LOCUS75</name>
</gene>
<reference evidence="1 2" key="1">
    <citation type="submission" date="2024-04" db="EMBL/GenBank/DDBJ databases">
        <authorList>
            <person name="Rising A."/>
            <person name="Reimegard J."/>
            <person name="Sonavane S."/>
            <person name="Akerstrom W."/>
            <person name="Nylinder S."/>
            <person name="Hedman E."/>
            <person name="Kallberg Y."/>
        </authorList>
    </citation>
    <scope>NUCLEOTIDE SEQUENCE [LARGE SCALE GENOMIC DNA]</scope>
</reference>
<name>A0AAV1YPZ8_9ARAC</name>
<evidence type="ECO:0000313" key="2">
    <source>
        <dbReference type="Proteomes" id="UP001497382"/>
    </source>
</evidence>
<organism evidence="1 2">
    <name type="scientific">Larinioides sclopetarius</name>
    <dbReference type="NCBI Taxonomy" id="280406"/>
    <lineage>
        <taxon>Eukaryota</taxon>
        <taxon>Metazoa</taxon>
        <taxon>Ecdysozoa</taxon>
        <taxon>Arthropoda</taxon>
        <taxon>Chelicerata</taxon>
        <taxon>Arachnida</taxon>
        <taxon>Araneae</taxon>
        <taxon>Araneomorphae</taxon>
        <taxon>Entelegynae</taxon>
        <taxon>Araneoidea</taxon>
        <taxon>Araneidae</taxon>
        <taxon>Larinioides</taxon>
    </lineage>
</organism>
<evidence type="ECO:0000313" key="1">
    <source>
        <dbReference type="EMBL" id="CAL1260858.1"/>
    </source>
</evidence>
<comment type="caution">
    <text evidence="1">The sequence shown here is derived from an EMBL/GenBank/DDBJ whole genome shotgun (WGS) entry which is preliminary data.</text>
</comment>
<sequence>MDMKNRMVKTCICIFMISYTVTSRNWNSRSIYWIPSLLCKKSTCTILIMPS</sequence>
<proteinExistence type="predicted"/>
<keyword evidence="2" id="KW-1185">Reference proteome</keyword>
<dbReference type="EMBL" id="CAXIEN010000001">
    <property type="protein sequence ID" value="CAL1260858.1"/>
    <property type="molecule type" value="Genomic_DNA"/>
</dbReference>